<organism evidence="2 3">
    <name type="scientific">Candidatus Borkfalkia faecigallinarum</name>
    <dbReference type="NCBI Taxonomy" id="2838509"/>
    <lineage>
        <taxon>Bacteria</taxon>
        <taxon>Bacillati</taxon>
        <taxon>Bacillota</taxon>
        <taxon>Clostridia</taxon>
        <taxon>Christensenellales</taxon>
        <taxon>Christensenellaceae</taxon>
        <taxon>Candidatus Borkfalkia</taxon>
    </lineage>
</organism>
<dbReference type="Gene3D" id="2.20.28.30">
    <property type="entry name" value="RNA polymerase ii, chain L"/>
    <property type="match status" value="1"/>
</dbReference>
<dbReference type="Pfam" id="PF09723">
    <property type="entry name" value="Zn_ribbon_8"/>
    <property type="match status" value="1"/>
</dbReference>
<dbReference type="AlphaFoldDB" id="A0A9D1VU93"/>
<evidence type="ECO:0000313" key="3">
    <source>
        <dbReference type="Proteomes" id="UP000824249"/>
    </source>
</evidence>
<evidence type="ECO:0000313" key="2">
    <source>
        <dbReference type="EMBL" id="HIX46708.1"/>
    </source>
</evidence>
<reference evidence="2" key="2">
    <citation type="submission" date="2021-04" db="EMBL/GenBank/DDBJ databases">
        <authorList>
            <person name="Gilroy R."/>
        </authorList>
    </citation>
    <scope>NUCLEOTIDE SEQUENCE</scope>
    <source>
        <strain evidence="2">26628</strain>
    </source>
</reference>
<dbReference type="Proteomes" id="UP000824249">
    <property type="component" value="Unassembled WGS sequence"/>
</dbReference>
<dbReference type="EMBL" id="DXFD01000052">
    <property type="protein sequence ID" value="HIX46708.1"/>
    <property type="molecule type" value="Genomic_DNA"/>
</dbReference>
<dbReference type="SMART" id="SM00834">
    <property type="entry name" value="CxxC_CXXC_SSSS"/>
    <property type="match status" value="1"/>
</dbReference>
<dbReference type="InterPro" id="IPR029040">
    <property type="entry name" value="RPABC4/Spt4"/>
</dbReference>
<evidence type="ECO:0000259" key="1">
    <source>
        <dbReference type="SMART" id="SM00834"/>
    </source>
</evidence>
<dbReference type="InterPro" id="IPR013429">
    <property type="entry name" value="Regulatory_FmdB_Zinc_ribbon"/>
</dbReference>
<proteinExistence type="predicted"/>
<comment type="caution">
    <text evidence="2">The sequence shown here is derived from an EMBL/GenBank/DDBJ whole genome shotgun (WGS) entry which is preliminary data.</text>
</comment>
<protein>
    <submittedName>
        <fullName evidence="2">Zinc ribbon domain-containing protein</fullName>
    </submittedName>
</protein>
<reference evidence="2" key="1">
    <citation type="journal article" date="2021" name="PeerJ">
        <title>Extensive microbial diversity within the chicken gut microbiome revealed by metagenomics and culture.</title>
        <authorList>
            <person name="Gilroy R."/>
            <person name="Ravi A."/>
            <person name="Getino M."/>
            <person name="Pursley I."/>
            <person name="Horton D.L."/>
            <person name="Alikhan N.F."/>
            <person name="Baker D."/>
            <person name="Gharbi K."/>
            <person name="Hall N."/>
            <person name="Watson M."/>
            <person name="Adriaenssens E.M."/>
            <person name="Foster-Nyarko E."/>
            <person name="Jarju S."/>
            <person name="Secka A."/>
            <person name="Antonio M."/>
            <person name="Oren A."/>
            <person name="Chaudhuri R.R."/>
            <person name="La Ragione R."/>
            <person name="Hildebrand F."/>
            <person name="Pallen M.J."/>
        </authorList>
    </citation>
    <scope>NUCLEOTIDE SEQUENCE</scope>
    <source>
        <strain evidence="2">26628</strain>
    </source>
</reference>
<name>A0A9D1VU93_9FIRM</name>
<accession>A0A9D1VU93</accession>
<feature type="domain" description="Putative regulatory protein FmdB zinc ribbon" evidence="1">
    <location>
        <begin position="1"/>
        <end position="40"/>
    </location>
</feature>
<dbReference type="SUPFAM" id="SSF63393">
    <property type="entry name" value="RNA polymerase subunits"/>
    <property type="match status" value="1"/>
</dbReference>
<gene>
    <name evidence="2" type="ORF">H9737_03345</name>
</gene>
<dbReference type="NCBIfam" id="TIGR02605">
    <property type="entry name" value="CxxC_CxxC_SSSS"/>
    <property type="match status" value="1"/>
</dbReference>
<sequence length="65" mass="7058">MPILQYKCPQCGKKFEELVAKFDDPVPCPACGTRAERDWSGEMFSSTGKKSAHCSGNCKTCGGCH</sequence>